<evidence type="ECO:0000313" key="7">
    <source>
        <dbReference type="EMBL" id="SKB48503.1"/>
    </source>
</evidence>
<dbReference type="RefSeq" id="WP_079589570.1">
    <property type="nucleotide sequence ID" value="NZ_FUYN01000003.1"/>
</dbReference>
<dbReference type="OrthoDB" id="9803970at2"/>
<dbReference type="InterPro" id="IPR025662">
    <property type="entry name" value="Sigma_54_int_dom_ATP-bd_1"/>
</dbReference>
<protein>
    <submittedName>
        <fullName evidence="7">Sigma-54 interaction domain-containing protein</fullName>
    </submittedName>
</protein>
<evidence type="ECO:0000256" key="5">
    <source>
        <dbReference type="ARBA" id="ARBA00023163"/>
    </source>
</evidence>
<evidence type="ECO:0000256" key="4">
    <source>
        <dbReference type="ARBA" id="ARBA00023125"/>
    </source>
</evidence>
<feature type="domain" description="Sigma-54 factor interaction" evidence="6">
    <location>
        <begin position="238"/>
        <end position="464"/>
    </location>
</feature>
<dbReference type="Pfam" id="PF25601">
    <property type="entry name" value="AAA_lid_14"/>
    <property type="match status" value="1"/>
</dbReference>
<organism evidence="7 8">
    <name type="scientific">Acetoanaerobium noterae</name>
    <dbReference type="NCBI Taxonomy" id="745369"/>
    <lineage>
        <taxon>Bacteria</taxon>
        <taxon>Bacillati</taxon>
        <taxon>Bacillota</taxon>
        <taxon>Clostridia</taxon>
        <taxon>Peptostreptococcales</taxon>
        <taxon>Filifactoraceae</taxon>
        <taxon>Acetoanaerobium</taxon>
    </lineage>
</organism>
<keyword evidence="8" id="KW-1185">Reference proteome</keyword>
<dbReference type="InterPro" id="IPR027417">
    <property type="entry name" value="P-loop_NTPase"/>
</dbReference>
<dbReference type="PANTHER" id="PTHR32071:SF57">
    <property type="entry name" value="C4-DICARBOXYLATE TRANSPORT TRANSCRIPTIONAL REGULATORY PROTEIN DCTD"/>
    <property type="match status" value="1"/>
</dbReference>
<dbReference type="Pfam" id="PF00158">
    <property type="entry name" value="Sigma54_activat"/>
    <property type="match status" value="1"/>
</dbReference>
<name>A0A1T5BNQ7_9FIRM</name>
<evidence type="ECO:0000259" key="6">
    <source>
        <dbReference type="PROSITE" id="PS50045"/>
    </source>
</evidence>
<dbReference type="InterPro" id="IPR025944">
    <property type="entry name" value="Sigma_54_int_dom_CS"/>
</dbReference>
<dbReference type="InterPro" id="IPR058031">
    <property type="entry name" value="AAA_lid_NorR"/>
</dbReference>
<dbReference type="PROSITE" id="PS00675">
    <property type="entry name" value="SIGMA54_INTERACT_1"/>
    <property type="match status" value="1"/>
</dbReference>
<keyword evidence="5" id="KW-0804">Transcription</keyword>
<dbReference type="InterPro" id="IPR002078">
    <property type="entry name" value="Sigma_54_int"/>
</dbReference>
<gene>
    <name evidence="7" type="ORF">SAMN02745120_1734</name>
</gene>
<evidence type="ECO:0000256" key="1">
    <source>
        <dbReference type="ARBA" id="ARBA00022741"/>
    </source>
</evidence>
<dbReference type="SMART" id="SM00382">
    <property type="entry name" value="AAA"/>
    <property type="match status" value="1"/>
</dbReference>
<reference evidence="8" key="1">
    <citation type="submission" date="2017-02" db="EMBL/GenBank/DDBJ databases">
        <authorList>
            <person name="Varghese N."/>
            <person name="Submissions S."/>
        </authorList>
    </citation>
    <scope>NUCLEOTIDE SEQUENCE [LARGE SCALE GENOMIC DNA]</scope>
    <source>
        <strain evidence="8">ATCC 35199</strain>
    </source>
</reference>
<dbReference type="PANTHER" id="PTHR32071">
    <property type="entry name" value="TRANSCRIPTIONAL REGULATORY PROTEIN"/>
    <property type="match status" value="1"/>
</dbReference>
<evidence type="ECO:0000256" key="2">
    <source>
        <dbReference type="ARBA" id="ARBA00022840"/>
    </source>
</evidence>
<keyword evidence="1" id="KW-0547">Nucleotide-binding</keyword>
<dbReference type="FunFam" id="3.40.50.300:FF:000006">
    <property type="entry name" value="DNA-binding transcriptional regulator NtrC"/>
    <property type="match status" value="1"/>
</dbReference>
<dbReference type="Gene3D" id="1.10.8.60">
    <property type="match status" value="1"/>
</dbReference>
<evidence type="ECO:0000256" key="3">
    <source>
        <dbReference type="ARBA" id="ARBA00023015"/>
    </source>
</evidence>
<proteinExistence type="predicted"/>
<keyword evidence="3" id="KW-0805">Transcription regulation</keyword>
<keyword evidence="2" id="KW-0067">ATP-binding</keyword>
<dbReference type="InterPro" id="IPR025943">
    <property type="entry name" value="Sigma_54_int_dom_ATP-bd_2"/>
</dbReference>
<dbReference type="GO" id="GO:0006355">
    <property type="term" value="P:regulation of DNA-templated transcription"/>
    <property type="evidence" value="ECO:0007669"/>
    <property type="project" value="InterPro"/>
</dbReference>
<dbReference type="InterPro" id="IPR003593">
    <property type="entry name" value="AAA+_ATPase"/>
</dbReference>
<evidence type="ECO:0000313" key="8">
    <source>
        <dbReference type="Proteomes" id="UP000243406"/>
    </source>
</evidence>
<dbReference type="PROSITE" id="PS50045">
    <property type="entry name" value="SIGMA54_INTERACT_4"/>
    <property type="match status" value="1"/>
</dbReference>
<accession>A0A1T5BNQ7</accession>
<keyword evidence="4" id="KW-0238">DNA-binding</keyword>
<dbReference type="EMBL" id="FUYN01000003">
    <property type="protein sequence ID" value="SKB48503.1"/>
    <property type="molecule type" value="Genomic_DNA"/>
</dbReference>
<dbReference type="GO" id="GO:0003677">
    <property type="term" value="F:DNA binding"/>
    <property type="evidence" value="ECO:0007669"/>
    <property type="project" value="UniProtKB-KW"/>
</dbReference>
<dbReference type="PROSITE" id="PS00688">
    <property type="entry name" value="SIGMA54_INTERACT_3"/>
    <property type="match status" value="1"/>
</dbReference>
<dbReference type="AlphaFoldDB" id="A0A1T5BNQ7"/>
<dbReference type="Proteomes" id="UP000243406">
    <property type="component" value="Unassembled WGS sequence"/>
</dbReference>
<dbReference type="CDD" id="cd00009">
    <property type="entry name" value="AAA"/>
    <property type="match status" value="1"/>
</dbReference>
<sequence length="575" mass="65457">MVIKQKKKIMLIAGSRYTQDALYSQLIEYIGAEAEIIRYTIDEGIKPELNSDLFVFSSSESYKEFSQIEKEYKLTSYIIGKRMISYEYLDRVMMLPKNQKIVFVNDTKESAEQGIQELVDLGIDYLDLIPYHPGIIKMPEDIKIAITPGEIDKTPKGIDEVYDIGVRILDFVTIVNILKKLDILDDRIKIFANKYSNKIIDLSKKIMMLSEKNEKTEKFLRQNIVGKGYYAKYSFDDIKGKSEEIVEAKIRAEKLAKTDLTILIDGESGTGKELFASAIHNASKRNKAPFIAVNFSAISDELLESELFGYEEGSFTGAKKGGKIGLFEQADKGTIFLDEIGDISIKMQSKLLRVLQEKEIRRVGADRIIPVDIRIIAATNKDLRQMIQEKQFREDLYYRLKMGYVGLPALRHRKEDIPIIIESTFESKEMKSRSIDGRVLDVLINYDWPGNIRELINTLMYMSAVCDEKILDISSLPDDRFFGISSESIKDKINIELSINEKSALIAIHNLISKGELASREKIIIKMSDSGHKISDYQIRKIIKNLESKQLLGKAKGSYGLYITQTGKKAITDSL</sequence>
<dbReference type="SUPFAM" id="SSF52540">
    <property type="entry name" value="P-loop containing nucleoside triphosphate hydrolases"/>
    <property type="match status" value="1"/>
</dbReference>
<dbReference type="PROSITE" id="PS00676">
    <property type="entry name" value="SIGMA54_INTERACT_2"/>
    <property type="match status" value="1"/>
</dbReference>
<dbReference type="Gene3D" id="3.40.50.300">
    <property type="entry name" value="P-loop containing nucleotide triphosphate hydrolases"/>
    <property type="match status" value="1"/>
</dbReference>
<dbReference type="GO" id="GO:0005524">
    <property type="term" value="F:ATP binding"/>
    <property type="evidence" value="ECO:0007669"/>
    <property type="project" value="UniProtKB-KW"/>
</dbReference>